<gene>
    <name evidence="1" type="ORF">SAVERM_271</name>
</gene>
<reference evidence="1 2" key="2">
    <citation type="journal article" date="2003" name="Nat. Biotechnol.">
        <title>Complete genome sequence and comparative analysis of the industrial microorganism Streptomyces avermitilis.</title>
        <authorList>
            <person name="Ikeda H."/>
            <person name="Ishikawa J."/>
            <person name="Hanamoto A."/>
            <person name="Shinose M."/>
            <person name="Kikuchi H."/>
            <person name="Shiba T."/>
            <person name="Sakaki Y."/>
            <person name="Hattori M."/>
            <person name="Omura S."/>
        </authorList>
    </citation>
    <scope>NUCLEOTIDE SEQUENCE [LARGE SCALE GENOMIC DNA]</scope>
    <source>
        <strain evidence="2">ATCC 31267 / DSM 46492 / JCM 5070 / NBRC 14893 / NCIMB 12804 / NRRL 8165 / MA-4680</strain>
    </source>
</reference>
<proteinExistence type="predicted"/>
<dbReference type="HOGENOM" id="CLU_116294_0_0_11"/>
<name>Q82R73_STRAW</name>
<accession>Q82R73</accession>
<dbReference type="AlphaFoldDB" id="Q82R73"/>
<dbReference type="eggNOG" id="ENOG502ZT5W">
    <property type="taxonomic scope" value="Bacteria"/>
</dbReference>
<protein>
    <submittedName>
        <fullName evidence="1">Secreted protein</fullName>
    </submittedName>
</protein>
<dbReference type="KEGG" id="sma:SAVERM_271"/>
<reference evidence="1 2" key="1">
    <citation type="journal article" date="2001" name="Proc. Natl. Acad. Sci. U.S.A.">
        <title>Genome sequence of an industrial microorganism Streptomyces avermitilis: deducing the ability of producing secondary metabolites.</title>
        <authorList>
            <person name="Omura S."/>
            <person name="Ikeda H."/>
            <person name="Ishikawa J."/>
            <person name="Hanamoto A."/>
            <person name="Takahashi C."/>
            <person name="Shinose M."/>
            <person name="Takahashi Y."/>
            <person name="Horikawa H."/>
            <person name="Nakazawa H."/>
            <person name="Osonoe T."/>
            <person name="Kikuchi H."/>
            <person name="Shiba T."/>
            <person name="Sakaki Y."/>
            <person name="Hattori M."/>
        </authorList>
    </citation>
    <scope>NUCLEOTIDE SEQUENCE [LARGE SCALE GENOMIC DNA]</scope>
    <source>
        <strain evidence="2">ATCC 31267 / DSM 46492 / JCM 5070 / NBRC 14893 / NCIMB 12804 / NRRL 8165 / MA-4680</strain>
    </source>
</reference>
<reference evidence="1 2" key="3">
    <citation type="journal article" date="2014" name="J. Ind. Microbiol. Biotechnol.">
        <title>Genome mining of the Streptomyces avermitilis genome and development of genome-minimized hosts for heterologous expression of biosynthetic gene clusters.</title>
        <authorList>
            <person name="Ikeda H."/>
            <person name="Shin-ya K."/>
            <person name="Omura S."/>
        </authorList>
    </citation>
    <scope>NUCLEOTIDE SEQUENCE [LARGE SCALE GENOMIC DNA]</scope>
    <source>
        <strain evidence="2">ATCC 31267 / DSM 46492 / JCM 5070 / NBRC 14893 / NCIMB 12804 / NRRL 8165 / MA-4680</strain>
    </source>
</reference>
<sequence length="117" mass="12765">MGVERGAMLDELVSAAAAAGGSAVVQAAGTDLWNGFRGRVAEWFGRGDAVRESRELERLDRSASELSTAGQDEVERLRVRHEAVWQSRIETLLEDLDGVERDQAVAELSKLMAQARP</sequence>
<organism evidence="1 2">
    <name type="scientific">Streptomyces avermitilis (strain ATCC 31267 / DSM 46492 / JCM 5070 / NBRC 14893 / NCIMB 12804 / NRRL 8165 / MA-4680)</name>
    <dbReference type="NCBI Taxonomy" id="227882"/>
    <lineage>
        <taxon>Bacteria</taxon>
        <taxon>Bacillati</taxon>
        <taxon>Actinomycetota</taxon>
        <taxon>Actinomycetes</taxon>
        <taxon>Kitasatosporales</taxon>
        <taxon>Streptomycetaceae</taxon>
        <taxon>Streptomyces</taxon>
    </lineage>
</organism>
<evidence type="ECO:0000313" key="2">
    <source>
        <dbReference type="Proteomes" id="UP000000428"/>
    </source>
</evidence>
<keyword evidence="2" id="KW-1185">Reference proteome</keyword>
<dbReference type="Proteomes" id="UP000000428">
    <property type="component" value="Chromosome"/>
</dbReference>
<dbReference type="EMBL" id="BA000030">
    <property type="protein sequence ID" value="BAC67980.1"/>
    <property type="molecule type" value="Genomic_DNA"/>
</dbReference>
<evidence type="ECO:0000313" key="1">
    <source>
        <dbReference type="EMBL" id="BAC67980.1"/>
    </source>
</evidence>